<dbReference type="EMBL" id="JAYMYQ010000001">
    <property type="protein sequence ID" value="KAK7359973.1"/>
    <property type="molecule type" value="Genomic_DNA"/>
</dbReference>
<protein>
    <submittedName>
        <fullName evidence="1">Uncharacterized protein</fullName>
    </submittedName>
</protein>
<reference evidence="1 2" key="1">
    <citation type="submission" date="2024-01" db="EMBL/GenBank/DDBJ databases">
        <title>The genomes of 5 underutilized Papilionoideae crops provide insights into root nodulation and disease resistanc.</title>
        <authorList>
            <person name="Jiang F."/>
        </authorList>
    </citation>
    <scope>NUCLEOTIDE SEQUENCE [LARGE SCALE GENOMIC DNA]</scope>
    <source>
        <strain evidence="1">LVBAO_FW01</strain>
        <tissue evidence="1">Leaves</tissue>
    </source>
</reference>
<keyword evidence="2" id="KW-1185">Reference proteome</keyword>
<dbReference type="AlphaFoldDB" id="A0AAN9RAT2"/>
<evidence type="ECO:0000313" key="2">
    <source>
        <dbReference type="Proteomes" id="UP001367508"/>
    </source>
</evidence>
<proteinExistence type="predicted"/>
<accession>A0AAN9RAT2</accession>
<gene>
    <name evidence="1" type="ORF">VNO77_01943</name>
</gene>
<comment type="caution">
    <text evidence="1">The sequence shown here is derived from an EMBL/GenBank/DDBJ whole genome shotgun (WGS) entry which is preliminary data.</text>
</comment>
<name>A0AAN9RAT2_CANGL</name>
<evidence type="ECO:0000313" key="1">
    <source>
        <dbReference type="EMBL" id="KAK7359973.1"/>
    </source>
</evidence>
<dbReference type="Proteomes" id="UP001367508">
    <property type="component" value="Unassembled WGS sequence"/>
</dbReference>
<sequence>MHVEVGAFSLAGFFRGNQGGSTKEKRRVPLQIPEGVKEHGGFSKAIASFYRKWGLQSQGLQSQGLGLVRHHRELSPSACYKASKQISKERNVHLKSFSLPQIGRRLHEFENWSRYLGRGASSSSTMTVFKNKFIRIYSIYYVTIDSDPIPAPSPIVIAAIKPFVSGHLRPCSSRFEQVKTLE</sequence>
<organism evidence="1 2">
    <name type="scientific">Canavalia gladiata</name>
    <name type="common">Sword bean</name>
    <name type="synonym">Dolichos gladiatus</name>
    <dbReference type="NCBI Taxonomy" id="3824"/>
    <lineage>
        <taxon>Eukaryota</taxon>
        <taxon>Viridiplantae</taxon>
        <taxon>Streptophyta</taxon>
        <taxon>Embryophyta</taxon>
        <taxon>Tracheophyta</taxon>
        <taxon>Spermatophyta</taxon>
        <taxon>Magnoliopsida</taxon>
        <taxon>eudicotyledons</taxon>
        <taxon>Gunneridae</taxon>
        <taxon>Pentapetalae</taxon>
        <taxon>rosids</taxon>
        <taxon>fabids</taxon>
        <taxon>Fabales</taxon>
        <taxon>Fabaceae</taxon>
        <taxon>Papilionoideae</taxon>
        <taxon>50 kb inversion clade</taxon>
        <taxon>NPAAA clade</taxon>
        <taxon>indigoferoid/millettioid clade</taxon>
        <taxon>Phaseoleae</taxon>
        <taxon>Canavalia</taxon>
    </lineage>
</organism>